<dbReference type="EMBL" id="CAEKKB010000005">
    <property type="protein sequence ID" value="CAB4310638.1"/>
    <property type="molecule type" value="Genomic_DNA"/>
</dbReference>
<name>A0A6J5UXQ0_PRUAR</name>
<evidence type="ECO:0000313" key="2">
    <source>
        <dbReference type="EMBL" id="CAB4310638.1"/>
    </source>
</evidence>
<dbReference type="Proteomes" id="UP000507222">
    <property type="component" value="Unassembled WGS sequence"/>
</dbReference>
<dbReference type="Proteomes" id="UP000507245">
    <property type="component" value="Unassembled WGS sequence"/>
</dbReference>
<keyword evidence="4" id="KW-1185">Reference proteome</keyword>
<gene>
    <name evidence="1" type="ORF">CURHAP_LOCUS33027</name>
    <name evidence="2" type="ORF">ORAREDHAP_LOCUS32591</name>
</gene>
<proteinExistence type="predicted"/>
<evidence type="ECO:0000313" key="1">
    <source>
        <dbReference type="EMBL" id="CAB4280224.1"/>
    </source>
</evidence>
<accession>A0A6J5UXQ0</accession>
<protein>
    <submittedName>
        <fullName evidence="1">Uncharacterized protein</fullName>
    </submittedName>
</protein>
<dbReference type="AlphaFoldDB" id="A0A6J5UXQ0"/>
<organism evidence="1 3">
    <name type="scientific">Prunus armeniaca</name>
    <name type="common">Apricot</name>
    <name type="synonym">Armeniaca vulgaris</name>
    <dbReference type="NCBI Taxonomy" id="36596"/>
    <lineage>
        <taxon>Eukaryota</taxon>
        <taxon>Viridiplantae</taxon>
        <taxon>Streptophyta</taxon>
        <taxon>Embryophyta</taxon>
        <taxon>Tracheophyta</taxon>
        <taxon>Spermatophyta</taxon>
        <taxon>Magnoliopsida</taxon>
        <taxon>eudicotyledons</taxon>
        <taxon>Gunneridae</taxon>
        <taxon>Pentapetalae</taxon>
        <taxon>rosids</taxon>
        <taxon>fabids</taxon>
        <taxon>Rosales</taxon>
        <taxon>Rosaceae</taxon>
        <taxon>Amygdaloideae</taxon>
        <taxon>Amygdaleae</taxon>
        <taxon>Prunus</taxon>
    </lineage>
</organism>
<dbReference type="EMBL" id="CAEKDK010000005">
    <property type="protein sequence ID" value="CAB4280224.1"/>
    <property type="molecule type" value="Genomic_DNA"/>
</dbReference>
<reference evidence="1 3" key="2">
    <citation type="submission" date="2020-05" db="EMBL/GenBank/DDBJ databases">
        <authorList>
            <person name="Campoy J."/>
            <person name="Schneeberger K."/>
            <person name="Spophaly S."/>
        </authorList>
    </citation>
    <scope>NUCLEOTIDE SEQUENCE [LARGE SCALE GENOMIC DNA]</scope>
    <source>
        <strain evidence="1">PruArmRojPasFocal</strain>
    </source>
</reference>
<sequence length="110" mass="13182">MRARFLFVRLLFDSTDFVARENAIKLYKGYWDSFFANEAEFVVMWHIQLRAHNPITSNKDNLVTKQKMSYEVKFIISKWMVDEHPIHFLISVRTCAEHGTHLENEAWFDL</sequence>
<evidence type="ECO:0000313" key="3">
    <source>
        <dbReference type="Proteomes" id="UP000507222"/>
    </source>
</evidence>
<evidence type="ECO:0000313" key="4">
    <source>
        <dbReference type="Proteomes" id="UP000507245"/>
    </source>
</evidence>
<reference evidence="4" key="1">
    <citation type="journal article" date="2020" name="Genome Biol.">
        <title>Gamete binning: chromosome-level and haplotype-resolved genome assembly enabled by high-throughput single-cell sequencing of gamete genomes.</title>
        <authorList>
            <person name="Campoy J.A."/>
            <person name="Sun H."/>
            <person name="Goel M."/>
            <person name="Jiao W.-B."/>
            <person name="Folz-Donahue K."/>
            <person name="Wang N."/>
            <person name="Rubio M."/>
            <person name="Liu C."/>
            <person name="Kukat C."/>
            <person name="Ruiz D."/>
            <person name="Huettel B."/>
            <person name="Schneeberger K."/>
        </authorList>
    </citation>
    <scope>NUCLEOTIDE SEQUENCE [LARGE SCALE GENOMIC DNA]</scope>
    <source>
        <strain evidence="4">cv. Rojo Pasion</strain>
    </source>
</reference>